<sequence length="92" mass="10496">MDEERIGHLEKNIEKISKELERAKIGEYVDIMNNPKRLLYINFIGGLARGLGTAIGLTILAAVFFYSLQKTVDLPLIGRYIAELIDIIENYR</sequence>
<accession>A0ABX8R9X4</accession>
<name>A0ABX8R9X4_9CLOT</name>
<keyword evidence="1" id="KW-0812">Transmembrane</keyword>
<gene>
    <name evidence="2" type="ORF">KVH43_10865</name>
</gene>
<protein>
    <recommendedName>
        <fullName evidence="4">Signal transduction histidine kinase</fullName>
    </recommendedName>
</protein>
<evidence type="ECO:0008006" key="4">
    <source>
        <dbReference type="Google" id="ProtNLM"/>
    </source>
</evidence>
<evidence type="ECO:0000313" key="2">
    <source>
        <dbReference type="EMBL" id="QXM05849.1"/>
    </source>
</evidence>
<reference evidence="2" key="1">
    <citation type="submission" date="2021-07" db="EMBL/GenBank/DDBJ databases">
        <title>Complete genome sequence of Crassaminicella sp. 143-21, isolated from a deep-sea hydrothermal vent.</title>
        <authorList>
            <person name="Li X."/>
        </authorList>
    </citation>
    <scope>NUCLEOTIDE SEQUENCE</scope>
    <source>
        <strain evidence="2">143-21</strain>
    </source>
</reference>
<dbReference type="RefSeq" id="WP_218282547.1">
    <property type="nucleotide sequence ID" value="NZ_CP078093.1"/>
</dbReference>
<evidence type="ECO:0000256" key="1">
    <source>
        <dbReference type="SAM" id="Phobius"/>
    </source>
</evidence>
<evidence type="ECO:0000313" key="3">
    <source>
        <dbReference type="Proteomes" id="UP000886818"/>
    </source>
</evidence>
<keyword evidence="3" id="KW-1185">Reference proteome</keyword>
<feature type="transmembrane region" description="Helical" evidence="1">
    <location>
        <begin position="39"/>
        <end position="66"/>
    </location>
</feature>
<dbReference type="InterPro" id="IPR043723">
    <property type="entry name" value="DUF5665"/>
</dbReference>
<proteinExistence type="predicted"/>
<keyword evidence="1" id="KW-0472">Membrane</keyword>
<dbReference type="Proteomes" id="UP000886818">
    <property type="component" value="Chromosome"/>
</dbReference>
<dbReference type="EMBL" id="CP078093">
    <property type="protein sequence ID" value="QXM05849.1"/>
    <property type="molecule type" value="Genomic_DNA"/>
</dbReference>
<organism evidence="2 3">
    <name type="scientific">Crassaminicella indica</name>
    <dbReference type="NCBI Taxonomy" id="2855394"/>
    <lineage>
        <taxon>Bacteria</taxon>
        <taxon>Bacillati</taxon>
        <taxon>Bacillota</taxon>
        <taxon>Clostridia</taxon>
        <taxon>Eubacteriales</taxon>
        <taxon>Clostridiaceae</taxon>
        <taxon>Crassaminicella</taxon>
    </lineage>
</organism>
<keyword evidence="1" id="KW-1133">Transmembrane helix</keyword>
<dbReference type="Pfam" id="PF18910">
    <property type="entry name" value="DUF5665"/>
    <property type="match status" value="1"/>
</dbReference>